<dbReference type="GO" id="GO:0006421">
    <property type="term" value="P:asparaginyl-tRNA aminoacylation"/>
    <property type="evidence" value="ECO:0007669"/>
    <property type="project" value="UniProtKB-UniRule"/>
</dbReference>
<reference evidence="10" key="1">
    <citation type="submission" date="2022-11" db="EMBL/GenBank/DDBJ databases">
        <title>WGS of Natronobacillus azotifigens 24KS-1, an anaerobic diazotrophic haloalkaliphile from soda-rich habitats.</title>
        <authorList>
            <person name="Sorokin D.Y."/>
            <person name="Merkel A.Y."/>
        </authorList>
    </citation>
    <scope>NUCLEOTIDE SEQUENCE</scope>
    <source>
        <strain evidence="10">24KS-1</strain>
    </source>
</reference>
<dbReference type="GO" id="GO:0004816">
    <property type="term" value="F:asparagine-tRNA ligase activity"/>
    <property type="evidence" value="ECO:0007669"/>
    <property type="project" value="UniProtKB-UniRule"/>
</dbReference>
<dbReference type="Gene3D" id="3.30.930.10">
    <property type="entry name" value="Bira Bifunctional Protein, Domain 2"/>
    <property type="match status" value="1"/>
</dbReference>
<evidence type="ECO:0000256" key="7">
    <source>
        <dbReference type="ARBA" id="ARBA00023146"/>
    </source>
</evidence>
<dbReference type="InterPro" id="IPR006195">
    <property type="entry name" value="aa-tRNA-synth_II"/>
</dbReference>
<dbReference type="AlphaFoldDB" id="A0A9J6R8D1"/>
<comment type="caution">
    <text evidence="10">The sequence shown here is derived from an EMBL/GenBank/DDBJ whole genome shotgun (WGS) entry which is preliminary data.</text>
</comment>
<sequence>MKKTIREVKDYVGKEVKMGAWLANKRSSGKIAFLQLRDGTGFIQGVVVKAEVGEEVFQLAKNITQETSLYVTGTVVEDTRSPFGYELQVKELEVIHAAVDFPITPKEHGTEFLMDHRHLWLRSKKQHAVMKIRNEIIRATYEFFNENGFIKIDPPILTGAAAEGTTELFHTKYFDEEAYLSQSGQLYMEAAAMAFGKVFSFGPTFRAEKSKTRRHLIEFWMIEPEMAFMNHEESLQVQENYVSYLVASVLKNCQLELNTLDRDVEKLAKIKAPFPRITYDEAVTLLQEKGFDDIKWGEDFGAPHETAIAESFDMPVFITHYPANIKAFYMKPDPERPEVVLCADLIAPEGYGEIIGGSQRIDDLDLMKQRYEEHQLSGDAYQWYLELRQYGSVPHAGFGLGLERTVAWFSGVEHVRETIPFPRLLNRLYP</sequence>
<dbReference type="PANTHER" id="PTHR22594:SF34">
    <property type="entry name" value="ASPARAGINE--TRNA LIGASE, MITOCHONDRIAL-RELATED"/>
    <property type="match status" value="1"/>
</dbReference>
<evidence type="ECO:0000256" key="8">
    <source>
        <dbReference type="HAMAP-Rule" id="MF_00534"/>
    </source>
</evidence>
<dbReference type="InterPro" id="IPR045864">
    <property type="entry name" value="aa-tRNA-synth_II/BPL/LPL"/>
</dbReference>
<comment type="subunit">
    <text evidence="8">Homodimer.</text>
</comment>
<evidence type="ECO:0000256" key="5">
    <source>
        <dbReference type="ARBA" id="ARBA00022840"/>
    </source>
</evidence>
<keyword evidence="5 8" id="KW-0067">ATP-binding</keyword>
<evidence type="ECO:0000256" key="3">
    <source>
        <dbReference type="ARBA" id="ARBA00022598"/>
    </source>
</evidence>
<evidence type="ECO:0000259" key="9">
    <source>
        <dbReference type="PROSITE" id="PS50862"/>
    </source>
</evidence>
<gene>
    <name evidence="8 10" type="primary">asnS</name>
    <name evidence="10" type="ORF">OWO01_01495</name>
</gene>
<dbReference type="Pfam" id="PF00152">
    <property type="entry name" value="tRNA-synt_2"/>
    <property type="match status" value="1"/>
</dbReference>
<comment type="similarity">
    <text evidence="1 8">Belongs to the class-II aminoacyl-tRNA synthetase family.</text>
</comment>
<dbReference type="InterPro" id="IPR002312">
    <property type="entry name" value="Asp/Asn-tRNA-synth_IIb"/>
</dbReference>
<evidence type="ECO:0000256" key="2">
    <source>
        <dbReference type="ARBA" id="ARBA00022490"/>
    </source>
</evidence>
<keyword evidence="6 8" id="KW-0648">Protein biosynthesis</keyword>
<dbReference type="Pfam" id="PF01336">
    <property type="entry name" value="tRNA_anti-codon"/>
    <property type="match status" value="1"/>
</dbReference>
<dbReference type="GO" id="GO:0016740">
    <property type="term" value="F:transferase activity"/>
    <property type="evidence" value="ECO:0007669"/>
    <property type="project" value="UniProtKB-ARBA"/>
</dbReference>
<dbReference type="Gene3D" id="2.40.50.140">
    <property type="entry name" value="Nucleic acid-binding proteins"/>
    <property type="match status" value="1"/>
</dbReference>
<dbReference type="PANTHER" id="PTHR22594">
    <property type="entry name" value="ASPARTYL/LYSYL-TRNA SYNTHETASE"/>
    <property type="match status" value="1"/>
</dbReference>
<dbReference type="CDD" id="cd04323">
    <property type="entry name" value="AsnRS_cyto_like_N"/>
    <property type="match status" value="1"/>
</dbReference>
<evidence type="ECO:0000256" key="1">
    <source>
        <dbReference type="ARBA" id="ARBA00008226"/>
    </source>
</evidence>
<keyword evidence="7 8" id="KW-0030">Aminoacyl-tRNA synthetase</keyword>
<keyword evidence="3 8" id="KW-0436">Ligase</keyword>
<keyword evidence="11" id="KW-1185">Reference proteome</keyword>
<proteinExistence type="inferred from homology"/>
<dbReference type="CDD" id="cd00776">
    <property type="entry name" value="AsxRS_core"/>
    <property type="match status" value="1"/>
</dbReference>
<dbReference type="InterPro" id="IPR004522">
    <property type="entry name" value="Asn-tRNA-ligase"/>
</dbReference>
<dbReference type="PROSITE" id="PS50862">
    <property type="entry name" value="AA_TRNA_LIGASE_II"/>
    <property type="match status" value="1"/>
</dbReference>
<organism evidence="10 11">
    <name type="scientific">Natronobacillus azotifigens</name>
    <dbReference type="NCBI Taxonomy" id="472978"/>
    <lineage>
        <taxon>Bacteria</taxon>
        <taxon>Bacillati</taxon>
        <taxon>Bacillota</taxon>
        <taxon>Bacilli</taxon>
        <taxon>Bacillales</taxon>
        <taxon>Bacillaceae</taxon>
        <taxon>Natronobacillus</taxon>
    </lineage>
</organism>
<dbReference type="GO" id="GO:0005524">
    <property type="term" value="F:ATP binding"/>
    <property type="evidence" value="ECO:0007669"/>
    <property type="project" value="UniProtKB-UniRule"/>
</dbReference>
<dbReference type="NCBIfam" id="NF003483">
    <property type="entry name" value="PRK05159.1"/>
    <property type="match status" value="1"/>
</dbReference>
<evidence type="ECO:0000256" key="6">
    <source>
        <dbReference type="ARBA" id="ARBA00022917"/>
    </source>
</evidence>
<accession>A0A9J6R8D1</accession>
<feature type="domain" description="Aminoacyl-transfer RNA synthetases class-II family profile" evidence="9">
    <location>
        <begin position="130"/>
        <end position="430"/>
    </location>
</feature>
<comment type="catalytic activity">
    <reaction evidence="8">
        <text>tRNA(Asn) + L-asparagine + ATP = L-asparaginyl-tRNA(Asn) + AMP + diphosphate + H(+)</text>
        <dbReference type="Rhea" id="RHEA:11180"/>
        <dbReference type="Rhea" id="RHEA-COMP:9659"/>
        <dbReference type="Rhea" id="RHEA-COMP:9674"/>
        <dbReference type="ChEBI" id="CHEBI:15378"/>
        <dbReference type="ChEBI" id="CHEBI:30616"/>
        <dbReference type="ChEBI" id="CHEBI:33019"/>
        <dbReference type="ChEBI" id="CHEBI:58048"/>
        <dbReference type="ChEBI" id="CHEBI:78442"/>
        <dbReference type="ChEBI" id="CHEBI:78515"/>
        <dbReference type="ChEBI" id="CHEBI:456215"/>
        <dbReference type="EC" id="6.1.1.22"/>
    </reaction>
</comment>
<dbReference type="EMBL" id="JAPRAT010000002">
    <property type="protein sequence ID" value="MCZ0701885.1"/>
    <property type="molecule type" value="Genomic_DNA"/>
</dbReference>
<evidence type="ECO:0000256" key="4">
    <source>
        <dbReference type="ARBA" id="ARBA00022741"/>
    </source>
</evidence>
<dbReference type="GO" id="GO:0140096">
    <property type="term" value="F:catalytic activity, acting on a protein"/>
    <property type="evidence" value="ECO:0007669"/>
    <property type="project" value="UniProtKB-ARBA"/>
</dbReference>
<dbReference type="GO" id="GO:0003676">
    <property type="term" value="F:nucleic acid binding"/>
    <property type="evidence" value="ECO:0007669"/>
    <property type="project" value="InterPro"/>
</dbReference>
<dbReference type="SUPFAM" id="SSF55681">
    <property type="entry name" value="Class II aaRS and biotin synthetases"/>
    <property type="match status" value="1"/>
</dbReference>
<name>A0A9J6R8D1_9BACI</name>
<dbReference type="RefSeq" id="WP_268778653.1">
    <property type="nucleotide sequence ID" value="NZ_JAPRAT010000002.1"/>
</dbReference>
<dbReference type="SUPFAM" id="SSF50249">
    <property type="entry name" value="Nucleic acid-binding proteins"/>
    <property type="match status" value="1"/>
</dbReference>
<dbReference type="GO" id="GO:0005737">
    <property type="term" value="C:cytoplasm"/>
    <property type="evidence" value="ECO:0007669"/>
    <property type="project" value="UniProtKB-SubCell"/>
</dbReference>
<protein>
    <recommendedName>
        <fullName evidence="8">Asparagine--tRNA ligase</fullName>
        <ecNumber evidence="8">6.1.1.22</ecNumber>
    </recommendedName>
    <alternativeName>
        <fullName evidence="8">Asparaginyl-tRNA synthetase</fullName>
        <shortName evidence="8">AsnRS</shortName>
    </alternativeName>
</protein>
<dbReference type="NCBIfam" id="TIGR00457">
    <property type="entry name" value="asnS"/>
    <property type="match status" value="1"/>
</dbReference>
<dbReference type="Proteomes" id="UP001084197">
    <property type="component" value="Unassembled WGS sequence"/>
</dbReference>
<evidence type="ECO:0000313" key="10">
    <source>
        <dbReference type="EMBL" id="MCZ0701885.1"/>
    </source>
</evidence>
<keyword evidence="4 8" id="KW-0547">Nucleotide-binding</keyword>
<dbReference type="InterPro" id="IPR004365">
    <property type="entry name" value="NA-bd_OB_tRNA"/>
</dbReference>
<dbReference type="EC" id="6.1.1.22" evidence="8"/>
<dbReference type="PRINTS" id="PR01042">
    <property type="entry name" value="TRNASYNTHASP"/>
</dbReference>
<dbReference type="InterPro" id="IPR012340">
    <property type="entry name" value="NA-bd_OB-fold"/>
</dbReference>
<keyword evidence="2 8" id="KW-0963">Cytoplasm</keyword>
<dbReference type="NCBIfam" id="NF003037">
    <property type="entry name" value="PRK03932.1"/>
    <property type="match status" value="1"/>
</dbReference>
<dbReference type="InterPro" id="IPR004364">
    <property type="entry name" value="Aa-tRNA-synt_II"/>
</dbReference>
<evidence type="ECO:0000313" key="11">
    <source>
        <dbReference type="Proteomes" id="UP001084197"/>
    </source>
</evidence>
<dbReference type="HAMAP" id="MF_00534">
    <property type="entry name" value="Asn_tRNA_synth"/>
    <property type="match status" value="1"/>
</dbReference>
<comment type="subcellular location">
    <subcellularLocation>
        <location evidence="8">Cytoplasm</location>
    </subcellularLocation>
</comment>